<name>A0A7Z7IFX6_9MYCO</name>
<dbReference type="AlphaFoldDB" id="A0A7Z7IFX6"/>
<comment type="caution">
    <text evidence="2">The sequence shown here is derived from an EMBL/GenBank/DDBJ whole genome shotgun (WGS) entry which is preliminary data.</text>
</comment>
<sequence>MSTSFLYQNTQIRDDIAARRTAATAAATTWVESAASLKSPRTKLATAIARNRELADQLAQLRIENEALRGRLLSH</sequence>
<proteinExistence type="predicted"/>
<protein>
    <submittedName>
        <fullName evidence="2">Uncharacterized protein</fullName>
    </submittedName>
</protein>
<evidence type="ECO:0000313" key="3">
    <source>
        <dbReference type="Proteomes" id="UP000554965"/>
    </source>
</evidence>
<dbReference type="Proteomes" id="UP000554965">
    <property type="component" value="Unassembled WGS sequence"/>
</dbReference>
<dbReference type="RefSeq" id="WP_186241043.1">
    <property type="nucleotide sequence ID" value="NZ_OCTY01000002.1"/>
</dbReference>
<feature type="coiled-coil region" evidence="1">
    <location>
        <begin position="44"/>
        <end position="71"/>
    </location>
</feature>
<organism evidence="2 3">
    <name type="scientific">Mycobacterium simulans</name>
    <dbReference type="NCBI Taxonomy" id="627089"/>
    <lineage>
        <taxon>Bacteria</taxon>
        <taxon>Bacillati</taxon>
        <taxon>Actinomycetota</taxon>
        <taxon>Actinomycetes</taxon>
        <taxon>Mycobacteriales</taxon>
        <taxon>Mycobacteriaceae</taxon>
        <taxon>Mycobacterium</taxon>
    </lineage>
</organism>
<evidence type="ECO:0000256" key="1">
    <source>
        <dbReference type="SAM" id="Coils"/>
    </source>
</evidence>
<gene>
    <name evidence="2" type="ORF">MSIMFB_00150</name>
</gene>
<dbReference type="EMBL" id="OCTY01000002">
    <property type="protein sequence ID" value="SOJ52637.1"/>
    <property type="molecule type" value="Genomic_DNA"/>
</dbReference>
<keyword evidence="3" id="KW-1185">Reference proteome</keyword>
<keyword evidence="1" id="KW-0175">Coiled coil</keyword>
<evidence type="ECO:0000313" key="2">
    <source>
        <dbReference type="EMBL" id="SOJ52637.1"/>
    </source>
</evidence>
<accession>A0A7Z7IFX6</accession>
<reference evidence="2 3" key="1">
    <citation type="submission" date="2017-10" db="EMBL/GenBank/DDBJ databases">
        <authorList>
            <consortium name="Urmite Genomes"/>
        </authorList>
    </citation>
    <scope>NUCLEOTIDE SEQUENCE [LARGE SCALE GENOMIC DNA]</scope>
    <source>
        <strain evidence="2 3">FB-527</strain>
    </source>
</reference>